<dbReference type="SMART" id="SM00594">
    <property type="entry name" value="UAS"/>
    <property type="match status" value="1"/>
</dbReference>
<evidence type="ECO:0000256" key="1">
    <source>
        <dbReference type="ARBA" id="ARBA00023054"/>
    </source>
</evidence>
<name>A0A9P6YJG6_RHIOR</name>
<dbReference type="GO" id="GO:0005783">
    <property type="term" value="C:endoplasmic reticulum"/>
    <property type="evidence" value="ECO:0007669"/>
    <property type="project" value="TreeGrafter"/>
</dbReference>
<evidence type="ECO:0000256" key="4">
    <source>
        <dbReference type="SAM" id="Phobius"/>
    </source>
</evidence>
<evidence type="ECO:0000313" key="6">
    <source>
        <dbReference type="EMBL" id="KAG1550110.1"/>
    </source>
</evidence>
<organism evidence="6 7">
    <name type="scientific">Rhizopus oryzae</name>
    <name type="common">Mucormycosis agent</name>
    <name type="synonym">Rhizopus arrhizus var. delemar</name>
    <dbReference type="NCBI Taxonomy" id="64495"/>
    <lineage>
        <taxon>Eukaryota</taxon>
        <taxon>Fungi</taxon>
        <taxon>Fungi incertae sedis</taxon>
        <taxon>Mucoromycota</taxon>
        <taxon>Mucoromycotina</taxon>
        <taxon>Mucoromycetes</taxon>
        <taxon>Mucorales</taxon>
        <taxon>Mucorineae</taxon>
        <taxon>Rhizopodaceae</taxon>
        <taxon>Rhizopus</taxon>
    </lineage>
</organism>
<dbReference type="PANTHER" id="PTHR23322">
    <property type="entry name" value="FAS-ASSOCIATED PROTEIN"/>
    <property type="match status" value="1"/>
</dbReference>
<dbReference type="InterPro" id="IPR050730">
    <property type="entry name" value="UBX_domain-protein"/>
</dbReference>
<reference evidence="6" key="1">
    <citation type="journal article" date="2020" name="Microb. Genom.">
        <title>Genetic diversity of clinical and environmental Mucorales isolates obtained from an investigation of mucormycosis cases among solid organ transplant recipients.</title>
        <authorList>
            <person name="Nguyen M.H."/>
            <person name="Kaul D."/>
            <person name="Muto C."/>
            <person name="Cheng S.J."/>
            <person name="Richter R.A."/>
            <person name="Bruno V.M."/>
            <person name="Liu G."/>
            <person name="Beyhan S."/>
            <person name="Sundermann A.J."/>
            <person name="Mounaud S."/>
            <person name="Pasculle A.W."/>
            <person name="Nierman W.C."/>
            <person name="Driscoll E."/>
            <person name="Cumbie R."/>
            <person name="Clancy C.J."/>
            <person name="Dupont C.L."/>
        </authorList>
    </citation>
    <scope>NUCLEOTIDE SEQUENCE</scope>
    <source>
        <strain evidence="6">GL16</strain>
    </source>
</reference>
<feature type="transmembrane region" description="Helical" evidence="4">
    <location>
        <begin position="87"/>
        <end position="107"/>
    </location>
</feature>
<dbReference type="InterPro" id="IPR006577">
    <property type="entry name" value="UAS"/>
</dbReference>
<feature type="coiled-coil region" evidence="2">
    <location>
        <begin position="285"/>
        <end position="322"/>
    </location>
</feature>
<dbReference type="PROSITE" id="PS50033">
    <property type="entry name" value="UBX"/>
    <property type="match status" value="1"/>
</dbReference>
<keyword evidence="4" id="KW-0812">Transmembrane</keyword>
<evidence type="ECO:0000256" key="3">
    <source>
        <dbReference type="SAM" id="MobiDB-lite"/>
    </source>
</evidence>
<dbReference type="InterPro" id="IPR001012">
    <property type="entry name" value="UBX_dom"/>
</dbReference>
<proteinExistence type="predicted"/>
<dbReference type="SMART" id="SM00166">
    <property type="entry name" value="UBX"/>
    <property type="match status" value="1"/>
</dbReference>
<dbReference type="Gene3D" id="3.40.30.10">
    <property type="entry name" value="Glutaredoxin"/>
    <property type="match status" value="1"/>
</dbReference>
<evidence type="ECO:0000256" key="2">
    <source>
        <dbReference type="SAM" id="Coils"/>
    </source>
</evidence>
<dbReference type="Pfam" id="PF00789">
    <property type="entry name" value="UBX"/>
    <property type="match status" value="1"/>
</dbReference>
<feature type="domain" description="UBX" evidence="5">
    <location>
        <begin position="376"/>
        <end position="471"/>
    </location>
</feature>
<dbReference type="Gene3D" id="1.10.8.10">
    <property type="entry name" value="DNA helicase RuvA subunit, C-terminal domain"/>
    <property type="match status" value="1"/>
</dbReference>
<sequence length="487" mass="57222">MDSLDRLDEQQRRILNQYQSITRSNDIEEAVRILIGNNWNLENAIQNKYRTTTHYEESIESNHSTSASSSLLGNHRRPLEERRGSRGILSFVLWPFTLIWKLVWSIYHIAGKLEILFMHGDELNNNTTIVRLLYKPSIPITAPRRDPRSEADRFLRDFESTYGTVHPDFFEGSYTQALDTSKKELKYMMVILQSEEHDDNDAFCRNILTSLELIEFLRLYQVIVWGGNVRRTEAFQVSNILEATTYPFIAIIALQTSPSSGSSLSSPKMSVIDRIEGPTTSAAVIRRFQNVIARTEININRMRAEREQREQEQALRREQERAYAESLRIDREREKRIMRERQAAAMRERARLLEKKNRKLYIRYLCQKLRDDSMDSNEKTVRISFRMADGSRAIRKFKGSDTLETLYQFVEAHPYMEIYENESCIDEVPEDYVHKYKFTVHSAYPRTVYQADPEKKIIDEKSLWPSATLIVDPEDEDEEENQEDDDE</sequence>
<dbReference type="OrthoDB" id="1026733at2759"/>
<dbReference type="CDD" id="cd01767">
    <property type="entry name" value="UBX"/>
    <property type="match status" value="1"/>
</dbReference>
<feature type="region of interest" description="Disordered" evidence="3">
    <location>
        <begin position="468"/>
        <end position="487"/>
    </location>
</feature>
<dbReference type="AlphaFoldDB" id="A0A9P6YJG6"/>
<dbReference type="SUPFAM" id="SSF54236">
    <property type="entry name" value="Ubiquitin-like"/>
    <property type="match status" value="1"/>
</dbReference>
<dbReference type="Proteomes" id="UP000717996">
    <property type="component" value="Unassembled WGS sequence"/>
</dbReference>
<feature type="compositionally biased region" description="Low complexity" evidence="3">
    <location>
        <begin position="61"/>
        <end position="70"/>
    </location>
</feature>
<dbReference type="SUPFAM" id="SSF52833">
    <property type="entry name" value="Thioredoxin-like"/>
    <property type="match status" value="1"/>
</dbReference>
<dbReference type="GO" id="GO:0043130">
    <property type="term" value="F:ubiquitin binding"/>
    <property type="evidence" value="ECO:0007669"/>
    <property type="project" value="TreeGrafter"/>
</dbReference>
<evidence type="ECO:0000313" key="7">
    <source>
        <dbReference type="Proteomes" id="UP000717996"/>
    </source>
</evidence>
<dbReference type="PANTHER" id="PTHR23322:SF1">
    <property type="entry name" value="FAS-ASSOCIATED FACTOR 2"/>
    <property type="match status" value="1"/>
</dbReference>
<accession>A0A9P6YJG6</accession>
<dbReference type="InterPro" id="IPR036249">
    <property type="entry name" value="Thioredoxin-like_sf"/>
</dbReference>
<feature type="compositionally biased region" description="Acidic residues" evidence="3">
    <location>
        <begin position="472"/>
        <end position="487"/>
    </location>
</feature>
<dbReference type="EMBL" id="JAANIT010000234">
    <property type="protein sequence ID" value="KAG1550110.1"/>
    <property type="molecule type" value="Genomic_DNA"/>
</dbReference>
<gene>
    <name evidence="6" type="ORF">G6F51_002640</name>
</gene>
<protein>
    <recommendedName>
        <fullName evidence="5">UBX domain-containing protein</fullName>
    </recommendedName>
</protein>
<dbReference type="Pfam" id="PF14555">
    <property type="entry name" value="UBA_4"/>
    <property type="match status" value="1"/>
</dbReference>
<dbReference type="GO" id="GO:0036503">
    <property type="term" value="P:ERAD pathway"/>
    <property type="evidence" value="ECO:0007669"/>
    <property type="project" value="TreeGrafter"/>
</dbReference>
<keyword evidence="4" id="KW-1133">Transmembrane helix</keyword>
<keyword evidence="4" id="KW-0472">Membrane</keyword>
<dbReference type="Gene3D" id="3.10.20.90">
    <property type="entry name" value="Phosphatidylinositol 3-kinase Catalytic Subunit, Chain A, domain 1"/>
    <property type="match status" value="1"/>
</dbReference>
<keyword evidence="1 2" id="KW-0175">Coiled coil</keyword>
<dbReference type="InterPro" id="IPR029071">
    <property type="entry name" value="Ubiquitin-like_domsf"/>
</dbReference>
<feature type="region of interest" description="Disordered" evidence="3">
    <location>
        <begin position="56"/>
        <end position="75"/>
    </location>
</feature>
<comment type="caution">
    <text evidence="6">The sequence shown here is derived from an EMBL/GenBank/DDBJ whole genome shotgun (WGS) entry which is preliminary data.</text>
</comment>
<evidence type="ECO:0000259" key="5">
    <source>
        <dbReference type="PROSITE" id="PS50033"/>
    </source>
</evidence>